<dbReference type="CDD" id="cd00806">
    <property type="entry name" value="TrpRS_core"/>
    <property type="match status" value="1"/>
</dbReference>
<reference evidence="13" key="1">
    <citation type="submission" date="2023-03" db="EMBL/GenBank/DDBJ databases">
        <title>Mating type loci evolution in Malassezia.</title>
        <authorList>
            <person name="Coelho M.A."/>
        </authorList>
    </citation>
    <scope>NUCLEOTIDE SEQUENCE</scope>
    <source>
        <strain evidence="13">CBS 9557</strain>
    </source>
</reference>
<dbReference type="Pfam" id="PF00579">
    <property type="entry name" value="tRNA-synt_1b"/>
    <property type="match status" value="1"/>
</dbReference>
<evidence type="ECO:0000256" key="7">
    <source>
        <dbReference type="ARBA" id="ARBA00022741"/>
    </source>
</evidence>
<dbReference type="PANTHER" id="PTHR10055">
    <property type="entry name" value="TRYPTOPHANYL-TRNA SYNTHETASE"/>
    <property type="match status" value="1"/>
</dbReference>
<dbReference type="GO" id="GO:0005524">
    <property type="term" value="F:ATP binding"/>
    <property type="evidence" value="ECO:0007669"/>
    <property type="project" value="UniProtKB-KW"/>
</dbReference>
<dbReference type="EMBL" id="CP119893">
    <property type="protein sequence ID" value="WFD25873.1"/>
    <property type="molecule type" value="Genomic_DNA"/>
</dbReference>
<evidence type="ECO:0000256" key="11">
    <source>
        <dbReference type="ARBA" id="ARBA00030268"/>
    </source>
</evidence>
<dbReference type="Proteomes" id="UP001213623">
    <property type="component" value="Chromosome 2"/>
</dbReference>
<evidence type="ECO:0000256" key="8">
    <source>
        <dbReference type="ARBA" id="ARBA00022840"/>
    </source>
</evidence>
<evidence type="ECO:0000256" key="9">
    <source>
        <dbReference type="ARBA" id="ARBA00022917"/>
    </source>
</evidence>
<evidence type="ECO:0000256" key="10">
    <source>
        <dbReference type="ARBA" id="ARBA00023146"/>
    </source>
</evidence>
<dbReference type="PRINTS" id="PR01039">
    <property type="entry name" value="TRNASYNTHTRP"/>
</dbReference>
<dbReference type="NCBIfam" id="TIGR00233">
    <property type="entry name" value="trpS"/>
    <property type="match status" value="1"/>
</dbReference>
<evidence type="ECO:0000256" key="1">
    <source>
        <dbReference type="ARBA" id="ARBA00004496"/>
    </source>
</evidence>
<proteinExistence type="inferred from homology"/>
<organism evidence="13 14">
    <name type="scientific">Malassezia nana</name>
    <dbReference type="NCBI Taxonomy" id="180528"/>
    <lineage>
        <taxon>Eukaryota</taxon>
        <taxon>Fungi</taxon>
        <taxon>Dikarya</taxon>
        <taxon>Basidiomycota</taxon>
        <taxon>Ustilaginomycotina</taxon>
        <taxon>Malasseziomycetes</taxon>
        <taxon>Malasseziales</taxon>
        <taxon>Malasseziaceae</taxon>
        <taxon>Malassezia</taxon>
    </lineage>
</organism>
<evidence type="ECO:0000256" key="4">
    <source>
        <dbReference type="ARBA" id="ARBA00013782"/>
    </source>
</evidence>
<dbReference type="PANTHER" id="PTHR10055:SF1">
    <property type="entry name" value="TRYPTOPHAN--TRNA LIGASE, CYTOPLASMIC"/>
    <property type="match status" value="1"/>
</dbReference>
<dbReference type="GO" id="GO:0006436">
    <property type="term" value="P:tryptophanyl-tRNA aminoacylation"/>
    <property type="evidence" value="ECO:0007669"/>
    <property type="project" value="InterPro"/>
</dbReference>
<dbReference type="AlphaFoldDB" id="A0AAF0EI19"/>
<keyword evidence="6 12" id="KW-0436">Ligase</keyword>
<dbReference type="FunFam" id="1.10.240.10:FF:000003">
    <property type="entry name" value="Tryptophan--tRNA ligase, cytoplasmic"/>
    <property type="match status" value="1"/>
</dbReference>
<dbReference type="GO" id="GO:0004830">
    <property type="term" value="F:tryptophan-tRNA ligase activity"/>
    <property type="evidence" value="ECO:0007669"/>
    <property type="project" value="UniProtKB-EC"/>
</dbReference>
<name>A0AAF0EI19_9BASI</name>
<dbReference type="InterPro" id="IPR014729">
    <property type="entry name" value="Rossmann-like_a/b/a_fold"/>
</dbReference>
<evidence type="ECO:0000313" key="14">
    <source>
        <dbReference type="Proteomes" id="UP001213623"/>
    </source>
</evidence>
<dbReference type="InterPro" id="IPR001412">
    <property type="entry name" value="aa-tRNA-synth_I_CS"/>
</dbReference>
<keyword evidence="5" id="KW-0963">Cytoplasm</keyword>
<dbReference type="SUPFAM" id="SSF52374">
    <property type="entry name" value="Nucleotidylyl transferase"/>
    <property type="match status" value="1"/>
</dbReference>
<dbReference type="Gene3D" id="3.40.50.620">
    <property type="entry name" value="HUPs"/>
    <property type="match status" value="1"/>
</dbReference>
<evidence type="ECO:0000256" key="3">
    <source>
        <dbReference type="ARBA" id="ARBA00013161"/>
    </source>
</evidence>
<keyword evidence="14" id="KW-1185">Reference proteome</keyword>
<comment type="subcellular location">
    <subcellularLocation>
        <location evidence="1">Cytoplasm</location>
    </subcellularLocation>
</comment>
<dbReference type="GO" id="GO:0005737">
    <property type="term" value="C:cytoplasm"/>
    <property type="evidence" value="ECO:0007669"/>
    <property type="project" value="UniProtKB-SubCell"/>
</dbReference>
<dbReference type="InterPro" id="IPR002306">
    <property type="entry name" value="Trp-tRNA-ligase"/>
</dbReference>
<evidence type="ECO:0000256" key="5">
    <source>
        <dbReference type="ARBA" id="ARBA00022490"/>
    </source>
</evidence>
<comment type="similarity">
    <text evidence="2 12">Belongs to the class-I aminoacyl-tRNA synthetase family.</text>
</comment>
<sequence length="427" mass="48581">MDSLTAGLDKASIAPAQADVPNQEQKVTPWDVEGGFVDGKQVSIDYAKLIKEFGTKPIDAALLERFERVTGRRPHPLLRRGSFFSHRELDLILTRYEQRKPFYLYTGRGPSSASMHLGHLIPFLFTQWLQDVFDVPLVIQLTDDEKFLFKNDLKIEQVQKFAFENAKDIIACGFNPEKTFIFSDLNYLGGAFYHNVVRISRYITVNQSKSTFGFNDSDSIGKLHFVSIQAAPSFSNSFPQIFGTRSDIPCLIPCAIDQDPYFRQTRDVAVRLKYPKPSLIHSKFFPALQGAQTKMSASNENSSIFMHDTPNQIKNKINKHAFSGGQETLEEQRRLGGNPDVDVSFQYLTFFVEDDEEIEQLAESYRSGQLLTGELKKRCIQELQRVVGEFQERKSKVTDDIVRYYMDASRQIDSTPPEPRGVTTPVS</sequence>
<dbReference type="EC" id="6.1.1.2" evidence="3"/>
<dbReference type="Gene3D" id="1.10.240.10">
    <property type="entry name" value="Tyrosyl-Transfer RNA Synthetase"/>
    <property type="match status" value="1"/>
</dbReference>
<evidence type="ECO:0000313" key="13">
    <source>
        <dbReference type="EMBL" id="WFD25873.1"/>
    </source>
</evidence>
<protein>
    <recommendedName>
        <fullName evidence="4">Tryptophan--tRNA ligase, cytoplasmic</fullName>
        <ecNumber evidence="3">6.1.1.2</ecNumber>
    </recommendedName>
    <alternativeName>
        <fullName evidence="11">Tryptophanyl-tRNA synthetase</fullName>
    </alternativeName>
</protein>
<accession>A0AAF0EI19</accession>
<evidence type="ECO:0000256" key="12">
    <source>
        <dbReference type="RuleBase" id="RU363036"/>
    </source>
</evidence>
<keyword evidence="8 12" id="KW-0067">ATP-binding</keyword>
<dbReference type="PROSITE" id="PS00178">
    <property type="entry name" value="AA_TRNA_LIGASE_I"/>
    <property type="match status" value="1"/>
</dbReference>
<keyword evidence="10 12" id="KW-0030">Aminoacyl-tRNA synthetase</keyword>
<keyword evidence="7 12" id="KW-0547">Nucleotide-binding</keyword>
<gene>
    <name evidence="13" type="primary">WRS1</name>
    <name evidence="13" type="ORF">MNAN1_000841</name>
</gene>
<evidence type="ECO:0000256" key="2">
    <source>
        <dbReference type="ARBA" id="ARBA00005594"/>
    </source>
</evidence>
<keyword evidence="9 12" id="KW-0648">Protein biosynthesis</keyword>
<dbReference type="InterPro" id="IPR002305">
    <property type="entry name" value="aa-tRNA-synth_Ic"/>
</dbReference>
<evidence type="ECO:0000256" key="6">
    <source>
        <dbReference type="ARBA" id="ARBA00022598"/>
    </source>
</evidence>
<dbReference type="FunFam" id="3.40.50.620:FF:000033">
    <property type="entry name" value="tryptophan--tRNA ligase, cytoplasmic"/>
    <property type="match status" value="1"/>
</dbReference>